<dbReference type="GO" id="GO:0004821">
    <property type="term" value="F:histidine-tRNA ligase activity"/>
    <property type="evidence" value="ECO:0007669"/>
    <property type="project" value="UniProtKB-EC"/>
</dbReference>
<comment type="similarity">
    <text evidence="1 9">Belongs to the class-II aminoacyl-tRNA synthetase family.</text>
</comment>
<organism evidence="11 12">
    <name type="scientific">Alicyclobacillus cycloheptanicus</name>
    <dbReference type="NCBI Taxonomy" id="1457"/>
    <lineage>
        <taxon>Bacteria</taxon>
        <taxon>Bacillati</taxon>
        <taxon>Bacillota</taxon>
        <taxon>Bacilli</taxon>
        <taxon>Bacillales</taxon>
        <taxon>Alicyclobacillaceae</taxon>
        <taxon>Alicyclobacillus</taxon>
    </lineage>
</organism>
<accession>A0ABT9XE92</accession>
<keyword evidence="5 9" id="KW-0067">ATP-binding</keyword>
<comment type="caution">
    <text evidence="11">The sequence shown here is derived from an EMBL/GenBank/DDBJ whole genome shotgun (WGS) entry which is preliminary data.</text>
</comment>
<dbReference type="PANTHER" id="PTHR43707:SF1">
    <property type="entry name" value="HISTIDINE--TRNA LIGASE, MITOCHONDRIAL-RELATED"/>
    <property type="match status" value="1"/>
</dbReference>
<dbReference type="PIRSF" id="PIRSF001549">
    <property type="entry name" value="His-tRNA_synth"/>
    <property type="match status" value="1"/>
</dbReference>
<dbReference type="CDD" id="cd00773">
    <property type="entry name" value="HisRS-like_core"/>
    <property type="match status" value="1"/>
</dbReference>
<comment type="subunit">
    <text evidence="9">Homodimer.</text>
</comment>
<dbReference type="CDD" id="cd00859">
    <property type="entry name" value="HisRS_anticodon"/>
    <property type="match status" value="1"/>
</dbReference>
<evidence type="ECO:0000313" key="12">
    <source>
        <dbReference type="Proteomes" id="UP001232973"/>
    </source>
</evidence>
<keyword evidence="3 9" id="KW-0436">Ligase</keyword>
<evidence type="ECO:0000256" key="1">
    <source>
        <dbReference type="ARBA" id="ARBA00008226"/>
    </source>
</evidence>
<comment type="catalytic activity">
    <reaction evidence="8 9">
        <text>tRNA(His) + L-histidine + ATP = L-histidyl-tRNA(His) + AMP + diphosphate + H(+)</text>
        <dbReference type="Rhea" id="RHEA:17313"/>
        <dbReference type="Rhea" id="RHEA-COMP:9665"/>
        <dbReference type="Rhea" id="RHEA-COMP:9689"/>
        <dbReference type="ChEBI" id="CHEBI:15378"/>
        <dbReference type="ChEBI" id="CHEBI:30616"/>
        <dbReference type="ChEBI" id="CHEBI:33019"/>
        <dbReference type="ChEBI" id="CHEBI:57595"/>
        <dbReference type="ChEBI" id="CHEBI:78442"/>
        <dbReference type="ChEBI" id="CHEBI:78527"/>
        <dbReference type="ChEBI" id="CHEBI:456215"/>
        <dbReference type="EC" id="6.1.1.21"/>
    </reaction>
</comment>
<evidence type="ECO:0000256" key="5">
    <source>
        <dbReference type="ARBA" id="ARBA00022840"/>
    </source>
</evidence>
<comment type="subcellular location">
    <subcellularLocation>
        <location evidence="9">Cytoplasm</location>
    </subcellularLocation>
</comment>
<dbReference type="Proteomes" id="UP001232973">
    <property type="component" value="Unassembled WGS sequence"/>
</dbReference>
<keyword evidence="6 9" id="KW-0648">Protein biosynthesis</keyword>
<evidence type="ECO:0000256" key="3">
    <source>
        <dbReference type="ARBA" id="ARBA00022598"/>
    </source>
</evidence>
<dbReference type="Gene3D" id="3.40.50.800">
    <property type="entry name" value="Anticodon-binding domain"/>
    <property type="match status" value="1"/>
</dbReference>
<dbReference type="SUPFAM" id="SSF55681">
    <property type="entry name" value="Class II aaRS and biotin synthetases"/>
    <property type="match status" value="1"/>
</dbReference>
<gene>
    <name evidence="9" type="primary">hisS</name>
    <name evidence="11" type="ORF">J2S03_000414</name>
</gene>
<dbReference type="Pfam" id="PF13393">
    <property type="entry name" value="tRNA-synt_His"/>
    <property type="match status" value="1"/>
</dbReference>
<dbReference type="InterPro" id="IPR015807">
    <property type="entry name" value="His-tRNA-ligase"/>
</dbReference>
<evidence type="ECO:0000256" key="2">
    <source>
        <dbReference type="ARBA" id="ARBA00022490"/>
    </source>
</evidence>
<dbReference type="HAMAP" id="MF_00127">
    <property type="entry name" value="His_tRNA_synth"/>
    <property type="match status" value="1"/>
</dbReference>
<evidence type="ECO:0000256" key="6">
    <source>
        <dbReference type="ARBA" id="ARBA00022917"/>
    </source>
</evidence>
<keyword evidence="12" id="KW-1185">Reference proteome</keyword>
<dbReference type="InterPro" id="IPR006195">
    <property type="entry name" value="aa-tRNA-synth_II"/>
</dbReference>
<evidence type="ECO:0000256" key="4">
    <source>
        <dbReference type="ARBA" id="ARBA00022741"/>
    </source>
</evidence>
<dbReference type="InterPro" id="IPR004516">
    <property type="entry name" value="HisRS/HisZ"/>
</dbReference>
<protein>
    <recommendedName>
        <fullName evidence="9">Histidine--tRNA ligase</fullName>
        <ecNumber evidence="9">6.1.1.21</ecNumber>
    </recommendedName>
    <alternativeName>
        <fullName evidence="9">Histidyl-tRNA synthetase</fullName>
        <shortName evidence="9">HisRS</shortName>
    </alternativeName>
</protein>
<sequence>MLTQRPRGTTDLLPGEVERWQAAEETIRSVFRRYHYGEIRTPVFEHTELFARGVGESTDIVSKEMYTFLDRGERSLTLRPEGTAGVVRAYVENKLYGNPGLTKLYYIEAMFRYEKPQKGRERQFHQYGCEVLGADHPAVDAEVITLNVHLLRTLGLQDLHVELNSVGCGVCRPAHKARMIAALTPHRHELCRDCQQRLDRNPLRIFDCKNEHCQAVLRTSGAPTILEALCDDCRAHFSSVREMLESIGTAYEVNDRLVRGLDYYTRTAWEITVPSYGTVAGGGRYNGLVAMIGGPETPGIGFAGGMERALMLLAEQGRDLRAPTGLDVFVTVADEAGEPMAMRLLQDLRAAGVTADRDYLGRSLKAQFKAADREAAKFVAIIGETEVQQGSVSLKDLQSGEQVALPVSDIVSYLAEKVGVQS</sequence>
<dbReference type="Pfam" id="PF03129">
    <property type="entry name" value="HGTP_anticodon"/>
    <property type="match status" value="1"/>
</dbReference>
<dbReference type="SUPFAM" id="SSF52954">
    <property type="entry name" value="Class II aaRS ABD-related"/>
    <property type="match status" value="1"/>
</dbReference>
<evidence type="ECO:0000256" key="7">
    <source>
        <dbReference type="ARBA" id="ARBA00023146"/>
    </source>
</evidence>
<dbReference type="EMBL" id="JAUSTP010000002">
    <property type="protein sequence ID" value="MDQ0188602.1"/>
    <property type="molecule type" value="Genomic_DNA"/>
</dbReference>
<reference evidence="11 12" key="1">
    <citation type="submission" date="2023-07" db="EMBL/GenBank/DDBJ databases">
        <title>Genomic Encyclopedia of Type Strains, Phase IV (KMG-IV): sequencing the most valuable type-strain genomes for metagenomic binning, comparative biology and taxonomic classification.</title>
        <authorList>
            <person name="Goeker M."/>
        </authorList>
    </citation>
    <scope>NUCLEOTIDE SEQUENCE [LARGE SCALE GENOMIC DNA]</scope>
    <source>
        <strain evidence="11 12">DSM 4006</strain>
    </source>
</reference>
<proteinExistence type="inferred from homology"/>
<feature type="domain" description="Aminoacyl-transfer RNA synthetases class-II family profile" evidence="10">
    <location>
        <begin position="7"/>
        <end position="323"/>
    </location>
</feature>
<dbReference type="PROSITE" id="PS50862">
    <property type="entry name" value="AA_TRNA_LIGASE_II"/>
    <property type="match status" value="1"/>
</dbReference>
<evidence type="ECO:0000313" key="11">
    <source>
        <dbReference type="EMBL" id="MDQ0188602.1"/>
    </source>
</evidence>
<keyword evidence="4 9" id="KW-0547">Nucleotide-binding</keyword>
<dbReference type="InterPro" id="IPR036621">
    <property type="entry name" value="Anticodon-bd_dom_sf"/>
</dbReference>
<keyword evidence="7 9" id="KW-0030">Aminoacyl-tRNA synthetase</keyword>
<dbReference type="PANTHER" id="PTHR43707">
    <property type="entry name" value="HISTIDYL-TRNA SYNTHETASE"/>
    <property type="match status" value="1"/>
</dbReference>
<dbReference type="InterPro" id="IPR041715">
    <property type="entry name" value="HisRS-like_core"/>
</dbReference>
<evidence type="ECO:0000256" key="8">
    <source>
        <dbReference type="ARBA" id="ARBA00047639"/>
    </source>
</evidence>
<name>A0ABT9XE92_9BACL</name>
<keyword evidence="2 9" id="KW-0963">Cytoplasm</keyword>
<dbReference type="InterPro" id="IPR045864">
    <property type="entry name" value="aa-tRNA-synth_II/BPL/LPL"/>
</dbReference>
<dbReference type="NCBIfam" id="TIGR00442">
    <property type="entry name" value="hisS"/>
    <property type="match status" value="1"/>
</dbReference>
<dbReference type="Gene3D" id="3.30.930.10">
    <property type="entry name" value="Bira Bifunctional Protein, Domain 2"/>
    <property type="match status" value="1"/>
</dbReference>
<evidence type="ECO:0000259" key="10">
    <source>
        <dbReference type="PROSITE" id="PS50862"/>
    </source>
</evidence>
<dbReference type="RefSeq" id="WP_274455405.1">
    <property type="nucleotide sequence ID" value="NZ_CP067097.1"/>
</dbReference>
<dbReference type="InterPro" id="IPR033656">
    <property type="entry name" value="HisRS_anticodon"/>
</dbReference>
<evidence type="ECO:0000256" key="9">
    <source>
        <dbReference type="HAMAP-Rule" id="MF_00127"/>
    </source>
</evidence>
<dbReference type="EC" id="6.1.1.21" evidence="9"/>
<dbReference type="InterPro" id="IPR004154">
    <property type="entry name" value="Anticodon-bd"/>
</dbReference>